<feature type="transmembrane region" description="Helical" evidence="1">
    <location>
        <begin position="84"/>
        <end position="104"/>
    </location>
</feature>
<evidence type="ECO:0008006" key="4">
    <source>
        <dbReference type="Google" id="ProtNLM"/>
    </source>
</evidence>
<keyword evidence="1" id="KW-0472">Membrane</keyword>
<keyword evidence="3" id="KW-1185">Reference proteome</keyword>
<dbReference type="EMBL" id="CP072649">
    <property type="protein sequence ID" value="QUW04703.1"/>
    <property type="molecule type" value="Genomic_DNA"/>
</dbReference>
<dbReference type="RefSeq" id="WP_211430592.1">
    <property type="nucleotide sequence ID" value="NZ_CP072649.1"/>
</dbReference>
<sequence>MLPNLTWWVLGLNTAAALYMTGVIWLVQCVHYPLLRYVGAAAFADYHQRHVAAIFPVVALPMLVEGLTAAWLTLQPPTGIWPPVLWGGLVCVLAAFGVTALVSVPCHDQLAQGFDAATLDTLIRTNWLRTLAWTGHGGLSLLALAQFGCRRP</sequence>
<organism evidence="2 3">
    <name type="scientific">Chloracidobacterium validum</name>
    <dbReference type="NCBI Taxonomy" id="2821543"/>
    <lineage>
        <taxon>Bacteria</taxon>
        <taxon>Pseudomonadati</taxon>
        <taxon>Acidobacteriota</taxon>
        <taxon>Terriglobia</taxon>
        <taxon>Terriglobales</taxon>
        <taxon>Acidobacteriaceae</taxon>
        <taxon>Chloracidobacterium</taxon>
    </lineage>
</organism>
<feature type="transmembrane region" description="Helical" evidence="1">
    <location>
        <begin position="6"/>
        <end position="30"/>
    </location>
</feature>
<proteinExistence type="predicted"/>
<name>A0ABX8BCQ8_9BACT</name>
<evidence type="ECO:0000313" key="2">
    <source>
        <dbReference type="EMBL" id="QUW04703.1"/>
    </source>
</evidence>
<gene>
    <name evidence="2" type="ORF">J8C06_13110</name>
</gene>
<feature type="transmembrane region" description="Helical" evidence="1">
    <location>
        <begin position="51"/>
        <end position="72"/>
    </location>
</feature>
<protein>
    <recommendedName>
        <fullName evidence="4">Integral membrane protein</fullName>
    </recommendedName>
</protein>
<reference evidence="2 3" key="1">
    <citation type="submission" date="2021-03" db="EMBL/GenBank/DDBJ databases">
        <title>Genomic and phenotypic characterization of Chloracidobacterium isolates provides evidence for multiple species.</title>
        <authorList>
            <person name="Saini M.K."/>
            <person name="Costas A.M.G."/>
            <person name="Tank M."/>
            <person name="Bryant D.A."/>
        </authorList>
    </citation>
    <scope>NUCLEOTIDE SEQUENCE [LARGE SCALE GENOMIC DNA]</scope>
    <source>
        <strain evidence="2 3">BV2-C</strain>
    </source>
</reference>
<evidence type="ECO:0000313" key="3">
    <source>
        <dbReference type="Proteomes" id="UP000676506"/>
    </source>
</evidence>
<evidence type="ECO:0000256" key="1">
    <source>
        <dbReference type="SAM" id="Phobius"/>
    </source>
</evidence>
<keyword evidence="1" id="KW-1133">Transmembrane helix</keyword>
<accession>A0ABX8BCQ8</accession>
<keyword evidence="1" id="KW-0812">Transmembrane</keyword>
<dbReference type="Proteomes" id="UP000676506">
    <property type="component" value="Chromosome 2"/>
</dbReference>